<organismHost>
    <name type="scientific">Papio hamadryas</name>
    <name type="common">Hamadryas baboon</name>
    <dbReference type="NCBI Taxonomy" id="9557"/>
</organismHost>
<evidence type="ECO:0000313" key="2">
    <source>
        <dbReference type="EMBL" id="AAR07372.1"/>
    </source>
</evidence>
<keyword evidence="3" id="KW-1185">Reference proteome</keyword>
<reference evidence="2 3" key="3">
    <citation type="journal article" date="2003" name="Proc. Natl. Acad. Sci. U.S.A.">
        <title>A secreted high-affinity inhibitor of human TNF from Tanapox virus.</title>
        <authorList>
            <person name="Brunetti C.R."/>
            <person name="Paulose-Murphy M."/>
            <person name="Singh R."/>
            <person name="Qin J."/>
            <person name="Barrett J.W."/>
            <person name="Tardivel A."/>
            <person name="Schneider P."/>
            <person name="Essani K."/>
            <person name="McFadden G."/>
        </authorList>
    </citation>
    <scope>NUCLEOTIDE SEQUENCE [LARGE SCALE GENOMIC DNA]</scope>
    <source>
        <strain evidence="3">VR587</strain>
    </source>
</reference>
<dbReference type="RefSeq" id="NP_938271.1">
    <property type="nucleotide sequence ID" value="NC_005179.1"/>
</dbReference>
<dbReference type="GeneID" id="2943660"/>
<dbReference type="Pfam" id="PF12146">
    <property type="entry name" value="Hydrolase_4"/>
    <property type="match status" value="1"/>
</dbReference>
<organismHost>
    <name type="scientific">Erythrocebus patas</name>
    <name type="common">Red guenon</name>
    <name type="synonym">Cercopithecus patas</name>
    <dbReference type="NCBI Taxonomy" id="9538"/>
</organismHost>
<dbReference type="PRINTS" id="PR00111">
    <property type="entry name" value="ABHYDROLASE"/>
</dbReference>
<organism evidence="2 3">
    <name type="scientific">Yaba monkey tumor virus (strain VR587)</name>
    <name type="common">YMTV</name>
    <dbReference type="NCBI Taxonomy" id="928314"/>
    <lineage>
        <taxon>Viruses</taxon>
        <taxon>Varidnaviria</taxon>
        <taxon>Bamfordvirae</taxon>
        <taxon>Nucleocytoviricota</taxon>
        <taxon>Pokkesviricetes</taxon>
        <taxon>Chitovirales</taxon>
        <taxon>Poxviridae</taxon>
        <taxon>Chordopoxvirinae</taxon>
        <taxon>Yatapoxvirus</taxon>
        <taxon>Yatapoxvirus yabapox</taxon>
        <taxon>Yaba monkey tumor virus</taxon>
    </lineage>
</organism>
<dbReference type="Gene3D" id="3.40.50.1820">
    <property type="entry name" value="alpha/beta hydrolase"/>
    <property type="match status" value="1"/>
</dbReference>
<evidence type="ECO:0000259" key="1">
    <source>
        <dbReference type="Pfam" id="PF12146"/>
    </source>
</evidence>
<dbReference type="KEGG" id="vg:2943660"/>
<organismHost>
    <name type="scientific">Macaca</name>
    <name type="common">macaques</name>
    <dbReference type="NCBI Taxonomy" id="9539"/>
</organismHost>
<dbReference type="EMBL" id="AY386371">
    <property type="protein sequence ID" value="AAR07372.1"/>
    <property type="molecule type" value="Genomic_DNA"/>
</dbReference>
<reference evidence="2 3" key="2">
    <citation type="journal article" date="2003" name="J. Virol.">
        <title>Complete genomic sequence and comparative analysis of the tumorigenic poxvirus Yaba monkey tumor virus.</title>
        <authorList>
            <person name="Brunetti C.R."/>
            <person name="Amano H."/>
            <person name="Ueda Y."/>
            <person name="Qin J."/>
            <person name="Miyamura T."/>
            <person name="Suzuki T."/>
            <person name="Li X."/>
            <person name="Barrett J.W."/>
            <person name="McFadden G."/>
        </authorList>
    </citation>
    <scope>NUCLEOTIDE SEQUENCE [LARGE SCALE GENOMIC DNA]</scope>
    <source>
        <strain evidence="3">VR587</strain>
    </source>
</reference>
<dbReference type="InterPro" id="IPR051044">
    <property type="entry name" value="MAG_DAG_Lipase"/>
</dbReference>
<reference evidence="2 3" key="1">
    <citation type="journal article" date="1995" name="J. Gen. Virol.">
        <title>Identification and characterization of the thymidine kinase gene of Yaba virus.</title>
        <authorList>
            <person name="Amano H."/>
            <person name="Ueda Y."/>
            <person name="Miyamura T."/>
        </authorList>
    </citation>
    <scope>NUCLEOTIDE SEQUENCE [LARGE SCALE GENOMIC DNA]</scope>
    <source>
        <strain evidence="3">VR587</strain>
    </source>
</reference>
<evidence type="ECO:0000313" key="3">
    <source>
        <dbReference type="Proteomes" id="UP000008596"/>
    </source>
</evidence>
<dbReference type="Proteomes" id="UP000008596">
    <property type="component" value="Segment"/>
</dbReference>
<dbReference type="InterPro" id="IPR000073">
    <property type="entry name" value="AB_hydrolase_1"/>
</dbReference>
<feature type="domain" description="Serine aminopeptidase S33" evidence="1">
    <location>
        <begin position="24"/>
        <end position="258"/>
    </location>
</feature>
<dbReference type="SUPFAM" id="SSF53474">
    <property type="entry name" value="alpha/beta-Hydrolases"/>
    <property type="match status" value="1"/>
</dbReference>
<accession>Q6TUZ7</accession>
<name>Q6TUZ7_YMTV5</name>
<organismHost>
    <name type="scientific">Homo sapiens</name>
    <name type="common">Human</name>
    <dbReference type="NCBI Taxonomy" id="9606"/>
</organismHost>
<sequence length="286" mass="32622">MINCFINSSGSFISCKYWFFSPIPKAIVFISHGEGEHSLIYENLANELTKINIAVFSHDHIGHGKSQGERLSVTSFNVYLQDVMQHVGIFKRVYPNVPMFVLGHSMGSAIAILTSAKYPNIFDGVILLSPMINFSEKLSFCDIIKTYLCNIFYPSKIIHKINVNLLSNNKEENLLYNSDPYVCGNCGMSASFCYQMMRLTSKVKKKIKNVKIPIMVLHGTDNSVCDVKWSMYVVKSVKSHDITIKMYKGAKHDLHREKINIRDSVFNDIIAWLMNKSNISYYDMLI</sequence>
<dbReference type="InterPro" id="IPR022742">
    <property type="entry name" value="Hydrolase_4"/>
</dbReference>
<dbReference type="ESTHER" id="ymtv-q6tuz7">
    <property type="family name" value="Monoglyceridelipase_lysophospholip"/>
</dbReference>
<dbReference type="InterPro" id="IPR029058">
    <property type="entry name" value="AB_hydrolase_fold"/>
</dbReference>
<protein>
    <submittedName>
        <fullName evidence="2">13L</fullName>
    </submittedName>
</protein>
<dbReference type="PANTHER" id="PTHR11614">
    <property type="entry name" value="PHOSPHOLIPASE-RELATED"/>
    <property type="match status" value="1"/>
</dbReference>
<proteinExistence type="predicted"/>